<comment type="caution">
    <text evidence="2">The sequence shown here is derived from an EMBL/GenBank/DDBJ whole genome shotgun (WGS) entry which is preliminary data.</text>
</comment>
<dbReference type="PROSITE" id="PS51192">
    <property type="entry name" value="HELICASE_ATP_BIND_1"/>
    <property type="match status" value="1"/>
</dbReference>
<sequence length="1037" mass="117839">MAKFRTSASEESKPDSIVLMFRDLVRDPSVKYLYSHQDRVLEVYFQKHLKSKDLAIELPTGTGKTLVGLLIAEYRRRALKERIVFLCPTKQLCFQVHEQALRYGIKTALFVGSQKNYDNSLFYQYQQGKVIAVTTYSGVFNINPRIDNPEVIICDDAHAADNYIADLWTLTINNLIHKELYESIHRLLQPVIPDHINHLIETGSRFDENSVDMISTIASYEYLIQLGQILEEFLTQSKDKEIPKEYEDLKYSWIVISSHLEACSVYISPKNIEIRPLIPPTQSHSTFSGATQRIYMSATLGEDGDIERVFGVNKIARLPIPEEWNKRNTGRRLILFPGQSSNLDPIDTTIEMIKKVNRVLILIPDNKQTLQKWEKNLSKSHVIVKSKDIEQNLVKFTKCSKSSALILATRYDGIDLPGDDCRFIVLDGEPSASGLQEIFMRTRLGAYSQLQNRIRTRITQAMGRCTRDESDYSVVVIVGDKLTKRCCTRVFTQGMHPELQAEITFGLENSTDHTTSDFVELSESLLNHDADWQSAEQEIRKLRDSSTKISDQTAKALAKAMPHEIDYLYASWNRRHDEALGIANKILDALEGGSDLKPYRAFWCHQAASSAFLAWKRSGNDAFKTLVISHLNTASSISLNISWLEKLRFKVIGQSEKVADISLPLQDWFLEINTLLEEWGINGGKFSRKLDNVRKELESKKFNIFENGLASLGKMLGARTYQWKVQGSPDGLWIFGDWCAFVFEAKTDEGPDSGISLKTVTQTGRHETTVRADKLIPKSMPCYTVVISPRSSVDPVAVPHLKEINYISHDDVASIFNTTAIALERVRTFALDNTDEALQAHALQCYKEKSIDLQNIKDRLLRTKIKDLPVQGLSSEWKGKIVKNPKIEDGDACTHQTVIPVWRLVNLQRKGKSESYILEEYPTLSSSDLVNAWLYADTYPDEIDIAIQRKDLPVQGLSSEWKGKIVKNLKIEDGDACIHQKDIPVWRLVNLRRKGTSESSILEDYPTLTASDLVNAWLYAETYPDEIDIAIQRKEVA</sequence>
<dbReference type="Gene3D" id="1.10.10.10">
    <property type="entry name" value="Winged helix-like DNA-binding domain superfamily/Winged helix DNA-binding domain"/>
    <property type="match status" value="2"/>
</dbReference>
<dbReference type="PANTHER" id="PTHR34849">
    <property type="entry name" value="SSL5025 PROTEIN"/>
    <property type="match status" value="1"/>
</dbReference>
<dbReference type="RefSeq" id="WP_323261193.1">
    <property type="nucleotide sequence ID" value="NZ_JAYGIE010000030.1"/>
</dbReference>
<dbReference type="InterPro" id="IPR006935">
    <property type="entry name" value="Helicase/UvrB_N"/>
</dbReference>
<dbReference type="Pfam" id="PF04851">
    <property type="entry name" value="ResIII"/>
    <property type="match status" value="1"/>
</dbReference>
<dbReference type="SUPFAM" id="SSF46689">
    <property type="entry name" value="Homeodomain-like"/>
    <property type="match status" value="2"/>
</dbReference>
<evidence type="ECO:0000313" key="2">
    <source>
        <dbReference type="EMBL" id="MEA5477588.1"/>
    </source>
</evidence>
<dbReference type="InterPro" id="IPR014001">
    <property type="entry name" value="Helicase_ATP-bd"/>
</dbReference>
<dbReference type="Pfam" id="PF13307">
    <property type="entry name" value="Helicase_C_2"/>
    <property type="match status" value="1"/>
</dbReference>
<dbReference type="EMBL" id="JAYGIE010000030">
    <property type="protein sequence ID" value="MEA5477588.1"/>
    <property type="molecule type" value="Genomic_DNA"/>
</dbReference>
<dbReference type="InterPro" id="IPR027417">
    <property type="entry name" value="P-loop_NTPase"/>
</dbReference>
<name>A0ABU5THR7_9CYAN</name>
<keyword evidence="3" id="KW-1185">Reference proteome</keyword>
<evidence type="ECO:0000259" key="1">
    <source>
        <dbReference type="PROSITE" id="PS51192"/>
    </source>
</evidence>
<dbReference type="InterPro" id="IPR007367">
    <property type="entry name" value="DUF433"/>
</dbReference>
<dbReference type="SMART" id="SM00487">
    <property type="entry name" value="DEXDc"/>
    <property type="match status" value="1"/>
</dbReference>
<evidence type="ECO:0000313" key="3">
    <source>
        <dbReference type="Proteomes" id="UP001301388"/>
    </source>
</evidence>
<protein>
    <submittedName>
        <fullName evidence="2">DUF433 domain-containing protein</fullName>
    </submittedName>
</protein>
<reference evidence="2 3" key="1">
    <citation type="submission" date="2023-12" db="EMBL/GenBank/DDBJ databases">
        <title>Baltic Sea Cyanobacteria.</title>
        <authorList>
            <person name="Delbaje E."/>
            <person name="Fewer D.P."/>
            <person name="Shishido T.K."/>
        </authorList>
    </citation>
    <scope>NUCLEOTIDE SEQUENCE [LARGE SCALE GENOMIC DNA]</scope>
    <source>
        <strain evidence="2 3">UHCC 0370</strain>
    </source>
</reference>
<feature type="domain" description="Helicase ATP-binding" evidence="1">
    <location>
        <begin position="45"/>
        <end position="318"/>
    </location>
</feature>
<dbReference type="PANTHER" id="PTHR34849:SF4">
    <property type="entry name" value="SLR1209 PROTEIN"/>
    <property type="match status" value="1"/>
</dbReference>
<organism evidence="2 3">
    <name type="scientific">Pseudanabaena galeata UHCC 0370</name>
    <dbReference type="NCBI Taxonomy" id="3110310"/>
    <lineage>
        <taxon>Bacteria</taxon>
        <taxon>Bacillati</taxon>
        <taxon>Cyanobacteriota</taxon>
        <taxon>Cyanophyceae</taxon>
        <taxon>Pseudanabaenales</taxon>
        <taxon>Pseudanabaenaceae</taxon>
        <taxon>Pseudanabaena</taxon>
    </lineage>
</organism>
<accession>A0ABU5THR7</accession>
<dbReference type="Proteomes" id="UP001301388">
    <property type="component" value="Unassembled WGS sequence"/>
</dbReference>
<dbReference type="InterPro" id="IPR009057">
    <property type="entry name" value="Homeodomain-like_sf"/>
</dbReference>
<dbReference type="Pfam" id="PF04255">
    <property type="entry name" value="DUF433"/>
    <property type="match status" value="2"/>
</dbReference>
<proteinExistence type="predicted"/>
<dbReference type="InterPro" id="IPR036388">
    <property type="entry name" value="WH-like_DNA-bd_sf"/>
</dbReference>
<dbReference type="SMART" id="SM00491">
    <property type="entry name" value="HELICc2"/>
    <property type="match status" value="1"/>
</dbReference>
<dbReference type="InterPro" id="IPR006555">
    <property type="entry name" value="ATP-dep_Helicase_C"/>
</dbReference>
<dbReference type="SUPFAM" id="SSF52540">
    <property type="entry name" value="P-loop containing nucleoside triphosphate hydrolases"/>
    <property type="match status" value="1"/>
</dbReference>
<gene>
    <name evidence="2" type="ORF">VB774_08140</name>
</gene>
<dbReference type="Gene3D" id="3.40.50.300">
    <property type="entry name" value="P-loop containing nucleotide triphosphate hydrolases"/>
    <property type="match status" value="2"/>
</dbReference>